<evidence type="ECO:0000313" key="4">
    <source>
        <dbReference type="Proteomes" id="UP000000657"/>
    </source>
</evidence>
<dbReference type="KEGG" id="fal:FRAAL0717"/>
<organism evidence="3 4">
    <name type="scientific">Frankia alni (strain DSM 45986 / CECT 9034 / ACN14a)</name>
    <dbReference type="NCBI Taxonomy" id="326424"/>
    <lineage>
        <taxon>Bacteria</taxon>
        <taxon>Bacillati</taxon>
        <taxon>Actinomycetota</taxon>
        <taxon>Actinomycetes</taxon>
        <taxon>Frankiales</taxon>
        <taxon>Frankiaceae</taxon>
        <taxon>Frankia</taxon>
    </lineage>
</organism>
<keyword evidence="2" id="KW-0812">Transmembrane</keyword>
<feature type="compositionally biased region" description="Low complexity" evidence="1">
    <location>
        <begin position="184"/>
        <end position="212"/>
    </location>
</feature>
<gene>
    <name evidence="3" type="ordered locus">FRAAL0717</name>
</gene>
<dbReference type="EMBL" id="CT573213">
    <property type="protein sequence ID" value="CAJ59387.1"/>
    <property type="molecule type" value="Genomic_DNA"/>
</dbReference>
<feature type="region of interest" description="Disordered" evidence="1">
    <location>
        <begin position="1"/>
        <end position="38"/>
    </location>
</feature>
<name>Q0RSR9_FRAAA</name>
<dbReference type="HOGENOM" id="CLU_1298266_0_0_11"/>
<dbReference type="RefSeq" id="WP_011601959.1">
    <property type="nucleotide sequence ID" value="NC_008278.1"/>
</dbReference>
<evidence type="ECO:0000256" key="2">
    <source>
        <dbReference type="SAM" id="Phobius"/>
    </source>
</evidence>
<feature type="transmembrane region" description="Helical" evidence="2">
    <location>
        <begin position="45"/>
        <end position="65"/>
    </location>
</feature>
<evidence type="ECO:0000313" key="3">
    <source>
        <dbReference type="EMBL" id="CAJ59387.1"/>
    </source>
</evidence>
<accession>Q0RSR9</accession>
<keyword evidence="2" id="KW-1133">Transmembrane helix</keyword>
<keyword evidence="4" id="KW-1185">Reference proteome</keyword>
<proteinExistence type="predicted"/>
<protein>
    <submittedName>
        <fullName evidence="3">Uncharacterized protein</fullName>
    </submittedName>
</protein>
<feature type="region of interest" description="Disordered" evidence="1">
    <location>
        <begin position="132"/>
        <end position="212"/>
    </location>
</feature>
<keyword evidence="2" id="KW-0472">Membrane</keyword>
<dbReference type="Proteomes" id="UP000000657">
    <property type="component" value="Chromosome"/>
</dbReference>
<dbReference type="AlphaFoldDB" id="Q0RSR9"/>
<feature type="compositionally biased region" description="Low complexity" evidence="1">
    <location>
        <begin position="7"/>
        <end position="37"/>
    </location>
</feature>
<sequence>MGAATGRATGPSPARAARPAPVRTAATTSTRPPAARRGPAEPISLGRLIGWGSAASVAFLVFFALLGAFGVLTFGALAGLWALGVAWIMIFGPPTFDRRVVHTYRQAARASLVDAGSAALRFLRSSGRSLGSSVRSAHRAGPQRAGQSDRAAKTGQATRSAGGFGAASVLRATRRRPADRSEQAAASGGQVTAAGGQVTAAGARADRAGTSG</sequence>
<feature type="transmembrane region" description="Helical" evidence="2">
    <location>
        <begin position="71"/>
        <end position="91"/>
    </location>
</feature>
<evidence type="ECO:0000256" key="1">
    <source>
        <dbReference type="SAM" id="MobiDB-lite"/>
    </source>
</evidence>
<reference evidence="3 4" key="1">
    <citation type="journal article" date="2007" name="Genome Res.">
        <title>Genome characteristics of facultatively symbiotic Frankia sp. strains reflect host range and host plant biogeography.</title>
        <authorList>
            <person name="Normand P."/>
            <person name="Lapierre P."/>
            <person name="Tisa L.S."/>
            <person name="Gogarten J.P."/>
            <person name="Alloisio N."/>
            <person name="Bagnarol E."/>
            <person name="Bassi C.A."/>
            <person name="Berry A.M."/>
            <person name="Bickhart D.M."/>
            <person name="Choisne N."/>
            <person name="Couloux A."/>
            <person name="Cournoyer B."/>
            <person name="Cruveiller S."/>
            <person name="Daubin V."/>
            <person name="Demange N."/>
            <person name="Francino M.P."/>
            <person name="Goltsman E."/>
            <person name="Huang Y."/>
            <person name="Kopp O.R."/>
            <person name="Labarre L."/>
            <person name="Lapidus A."/>
            <person name="Lavire C."/>
            <person name="Marechal J."/>
            <person name="Martinez M."/>
            <person name="Mastronunzio J.E."/>
            <person name="Mullin B.C."/>
            <person name="Niemann J."/>
            <person name="Pujic P."/>
            <person name="Rawnsley T."/>
            <person name="Rouy Z."/>
            <person name="Schenowitz C."/>
            <person name="Sellstedt A."/>
            <person name="Tavares F."/>
            <person name="Tomkins J.P."/>
            <person name="Vallenet D."/>
            <person name="Valverde C."/>
            <person name="Wall L.G."/>
            <person name="Wang Y."/>
            <person name="Medigue C."/>
            <person name="Benson D.R."/>
        </authorList>
    </citation>
    <scope>NUCLEOTIDE SEQUENCE [LARGE SCALE GENOMIC DNA]</scope>
    <source>
        <strain evidence="4">DSM 45986 / CECT 9034 / ACN14a</strain>
    </source>
</reference>
<dbReference type="OrthoDB" id="10015120at2"/>